<dbReference type="PaxDb" id="7159-AAEL002776-PA"/>
<dbReference type="EMBL" id="CH477253">
    <property type="protein sequence ID" value="EAT45983.1"/>
    <property type="molecule type" value="Genomic_DNA"/>
</dbReference>
<gene>
    <name evidence="1" type="ORF">AaeL_AAEL002776</name>
</gene>
<accession>Q17H31</accession>
<reference evidence="1" key="3">
    <citation type="submission" date="2012-09" db="EMBL/GenBank/DDBJ databases">
        <authorList>
            <consortium name="VectorBase"/>
        </authorList>
    </citation>
    <scope>NUCLEOTIDE SEQUENCE</scope>
    <source>
        <strain evidence="1">Liverpool</strain>
    </source>
</reference>
<reference evidence="1" key="1">
    <citation type="submission" date="2005-10" db="EMBL/GenBank/DDBJ databases">
        <authorList>
            <person name="Loftus B.J."/>
            <person name="Nene V.M."/>
            <person name="Hannick L.I."/>
            <person name="Bidwell S."/>
            <person name="Haas B."/>
            <person name="Amedeo P."/>
            <person name="Orvis J."/>
            <person name="Wortman J.R."/>
            <person name="White O.R."/>
            <person name="Salzberg S."/>
            <person name="Shumway M."/>
            <person name="Koo H."/>
            <person name="Zhao Y."/>
            <person name="Holmes M."/>
            <person name="Miller J."/>
            <person name="Schatz M."/>
            <person name="Pop M."/>
            <person name="Pai G."/>
            <person name="Utterback T."/>
            <person name="Rogers Y.-H."/>
            <person name="Kravitz S."/>
            <person name="Fraser C.M."/>
        </authorList>
    </citation>
    <scope>NUCLEOTIDE SEQUENCE</scope>
    <source>
        <strain evidence="1">Liverpool</strain>
    </source>
</reference>
<protein>
    <submittedName>
        <fullName evidence="1">AAEL002776-PA</fullName>
    </submittedName>
</protein>
<dbReference type="OMA" id="AANACKG"/>
<dbReference type="Proteomes" id="UP000682892">
    <property type="component" value="Chromosome 1"/>
</dbReference>
<dbReference type="eggNOG" id="ENOG502S3AX">
    <property type="taxonomic scope" value="Eukaryota"/>
</dbReference>
<proteinExistence type="predicted"/>
<reference evidence="1" key="2">
    <citation type="journal article" date="2007" name="Science">
        <title>Genome sequence of Aedes aegypti, a major arbovirus vector.</title>
        <authorList>
            <person name="Nene V."/>
            <person name="Wortman J.R."/>
            <person name="Lawson D."/>
            <person name="Haas B."/>
            <person name="Kodira C."/>
            <person name="Tu Z.J."/>
            <person name="Loftus B."/>
            <person name="Xi Z."/>
            <person name="Megy K."/>
            <person name="Grabherr M."/>
            <person name="Ren Q."/>
            <person name="Zdobnov E.M."/>
            <person name="Lobo N.F."/>
            <person name="Campbell K.S."/>
            <person name="Brown S.E."/>
            <person name="Bonaldo M.F."/>
            <person name="Zhu J."/>
            <person name="Sinkins S.P."/>
            <person name="Hogenkamp D.G."/>
            <person name="Amedeo P."/>
            <person name="Arensburger P."/>
            <person name="Atkinson P.W."/>
            <person name="Bidwell S."/>
            <person name="Biedler J."/>
            <person name="Birney E."/>
            <person name="Bruggner R.V."/>
            <person name="Costas J."/>
            <person name="Coy M.R."/>
            <person name="Crabtree J."/>
            <person name="Crawford M."/>
            <person name="Debruyn B."/>
            <person name="Decaprio D."/>
            <person name="Eiglmeier K."/>
            <person name="Eisenstadt E."/>
            <person name="El-Dorry H."/>
            <person name="Gelbart W.M."/>
            <person name="Gomes S.L."/>
            <person name="Hammond M."/>
            <person name="Hannick L.I."/>
            <person name="Hogan J.R."/>
            <person name="Holmes M.H."/>
            <person name="Jaffe D."/>
            <person name="Johnston J.S."/>
            <person name="Kennedy R.C."/>
            <person name="Koo H."/>
            <person name="Kravitz S."/>
            <person name="Kriventseva E.V."/>
            <person name="Kulp D."/>
            <person name="Labutti K."/>
            <person name="Lee E."/>
            <person name="Li S."/>
            <person name="Lovin D.D."/>
            <person name="Mao C."/>
            <person name="Mauceli E."/>
            <person name="Menck C.F."/>
            <person name="Miller J.R."/>
            <person name="Montgomery P."/>
            <person name="Mori A."/>
            <person name="Nascimento A.L."/>
            <person name="Naveira H.F."/>
            <person name="Nusbaum C."/>
            <person name="O'leary S."/>
            <person name="Orvis J."/>
            <person name="Pertea M."/>
            <person name="Quesneville H."/>
            <person name="Reidenbach K.R."/>
            <person name="Rogers Y.H."/>
            <person name="Roth C.W."/>
            <person name="Schneider J.R."/>
            <person name="Schatz M."/>
            <person name="Shumway M."/>
            <person name="Stanke M."/>
            <person name="Stinson E.O."/>
            <person name="Tubio J.M."/>
            <person name="Vanzee J.P."/>
            <person name="Verjovski-Almeida S."/>
            <person name="Werner D."/>
            <person name="White O."/>
            <person name="Wyder S."/>
            <person name="Zeng Q."/>
            <person name="Zhao Q."/>
            <person name="Zhao Y."/>
            <person name="Hill C.A."/>
            <person name="Raikhel A.S."/>
            <person name="Soares M.B."/>
            <person name="Knudson D.L."/>
            <person name="Lee N.H."/>
            <person name="Galagan J."/>
            <person name="Salzberg S.L."/>
            <person name="Paulsen I.T."/>
            <person name="Dimopoulos G."/>
            <person name="Collins F.H."/>
            <person name="Birren B."/>
            <person name="Fraser-Liggett C.M."/>
            <person name="Severson D.W."/>
        </authorList>
    </citation>
    <scope>NUCLEOTIDE SEQUENCE [LARGE SCALE GENOMIC DNA]</scope>
    <source>
        <strain evidence="1">Liverpool</strain>
    </source>
</reference>
<dbReference type="STRING" id="7159.Q17H31"/>
<dbReference type="PhylomeDB" id="Q17H31"/>
<dbReference type="VEuPathDB" id="VectorBase:AAEL019525"/>
<evidence type="ECO:0000313" key="2">
    <source>
        <dbReference type="Proteomes" id="UP000682892"/>
    </source>
</evidence>
<organism evidence="1 2">
    <name type="scientific">Aedes aegypti</name>
    <name type="common">Yellowfever mosquito</name>
    <name type="synonym">Culex aegypti</name>
    <dbReference type="NCBI Taxonomy" id="7159"/>
    <lineage>
        <taxon>Eukaryota</taxon>
        <taxon>Metazoa</taxon>
        <taxon>Ecdysozoa</taxon>
        <taxon>Arthropoda</taxon>
        <taxon>Hexapoda</taxon>
        <taxon>Insecta</taxon>
        <taxon>Pterygota</taxon>
        <taxon>Neoptera</taxon>
        <taxon>Endopterygota</taxon>
        <taxon>Diptera</taxon>
        <taxon>Nematocera</taxon>
        <taxon>Culicoidea</taxon>
        <taxon>Culicidae</taxon>
        <taxon>Culicinae</taxon>
        <taxon>Aedini</taxon>
        <taxon>Aedes</taxon>
        <taxon>Stegomyia</taxon>
    </lineage>
</organism>
<dbReference type="HOGENOM" id="CLU_074213_0_0_1"/>
<name>Q17H31_AEDAE</name>
<dbReference type="AlphaFoldDB" id="Q17H31"/>
<evidence type="ECO:0000313" key="1">
    <source>
        <dbReference type="EMBL" id="EAT45983.1"/>
    </source>
</evidence>
<sequence length="371" mass="42741">MVYDSDFYTTRRVGSSYTRPTISSYTVTTPLRYSGVPRLDTFTTTTTTYRTPMPYVAHKRIVPLTGFATSPSRVTVSPVRVYGSPVRVLRSPVRVLGSPIRVISSPIRTVVRAVRSPVRVISSPARVVTIRSSYLRPSIVNKEFDRIERKYRASPVSSAIEQYYNSPSYLEFEDEKREIRNSSALLLRQLNDPVPRLMGPSLQTATPVAEPNPKRWVYDPFSHHKNSETYVKNTITDPLRSVARDIEAMARYHSPASRYVEYVLLDDILWRYTYYVDEDGKNHLASTRIIGSQAYPKTKPRIYNYDTARVGREVNVMSHYKANRSQAKSDVEEVIAGYRRKLLLSRLIRNAKLSLMLYEKWNQSKHNKNKK</sequence>